<dbReference type="OrthoDB" id="9813348at2"/>
<dbReference type="PANTHER" id="PTHR43260">
    <property type="entry name" value="3-KETOSTEROID-DELTA-1-DEHYDROGENASE"/>
    <property type="match status" value="1"/>
</dbReference>
<dbReference type="AlphaFoldDB" id="A0A4R9GPN8"/>
<keyword evidence="6" id="KW-1185">Reference proteome</keyword>
<dbReference type="SUPFAM" id="SSF51905">
    <property type="entry name" value="FAD/NAD(P)-binding domain"/>
    <property type="match status" value="1"/>
</dbReference>
<evidence type="ECO:0000313" key="6">
    <source>
        <dbReference type="Proteomes" id="UP000297855"/>
    </source>
</evidence>
<evidence type="ECO:0000313" key="5">
    <source>
        <dbReference type="EMBL" id="TGK18816.1"/>
    </source>
</evidence>
<gene>
    <name evidence="5" type="ORF">EHO61_09630</name>
</gene>
<dbReference type="Proteomes" id="UP000297855">
    <property type="component" value="Unassembled WGS sequence"/>
</dbReference>
<reference evidence="5" key="1">
    <citation type="journal article" date="2019" name="PLoS Negl. Trop. Dis.">
        <title>Revisiting the worldwide diversity of Leptospira species in the environment.</title>
        <authorList>
            <person name="Vincent A.T."/>
            <person name="Schiettekatte O."/>
            <person name="Bourhy P."/>
            <person name="Veyrier F.J."/>
            <person name="Picardeau M."/>
        </authorList>
    </citation>
    <scope>NUCLEOTIDE SEQUENCE [LARGE SCALE GENOMIC DNA]</scope>
    <source>
        <strain evidence="5">SCS5</strain>
    </source>
</reference>
<evidence type="ECO:0000259" key="4">
    <source>
        <dbReference type="Pfam" id="PF00890"/>
    </source>
</evidence>
<evidence type="ECO:0000256" key="3">
    <source>
        <dbReference type="ARBA" id="ARBA00023002"/>
    </source>
</evidence>
<dbReference type="PANTHER" id="PTHR43260:SF1">
    <property type="entry name" value="KSDD-LIKE STEROID DEHYDROGENASE RV0785"/>
    <property type="match status" value="1"/>
</dbReference>
<accession>A0A4R9GPN8</accession>
<dbReference type="EMBL" id="RQEV01000010">
    <property type="protein sequence ID" value="TGK18816.1"/>
    <property type="molecule type" value="Genomic_DNA"/>
</dbReference>
<evidence type="ECO:0000256" key="2">
    <source>
        <dbReference type="ARBA" id="ARBA00022630"/>
    </source>
</evidence>
<feature type="domain" description="FAD-dependent oxidoreductase 2 FAD-binding" evidence="4">
    <location>
        <begin position="13"/>
        <end position="524"/>
    </location>
</feature>
<evidence type="ECO:0000256" key="1">
    <source>
        <dbReference type="ARBA" id="ARBA00001974"/>
    </source>
</evidence>
<name>A0A4R9GPN8_9LEPT</name>
<dbReference type="GO" id="GO:0016627">
    <property type="term" value="F:oxidoreductase activity, acting on the CH-CH group of donors"/>
    <property type="evidence" value="ECO:0007669"/>
    <property type="project" value="InterPro"/>
</dbReference>
<comment type="cofactor">
    <cofactor evidence="1">
        <name>FAD</name>
        <dbReference type="ChEBI" id="CHEBI:57692"/>
    </cofactor>
</comment>
<organism evidence="5 6">
    <name type="scientific">Leptospira fluminis</name>
    <dbReference type="NCBI Taxonomy" id="2484979"/>
    <lineage>
        <taxon>Bacteria</taxon>
        <taxon>Pseudomonadati</taxon>
        <taxon>Spirochaetota</taxon>
        <taxon>Spirochaetia</taxon>
        <taxon>Leptospirales</taxon>
        <taxon>Leptospiraceae</taxon>
        <taxon>Leptospira</taxon>
    </lineage>
</organism>
<dbReference type="InterPro" id="IPR036188">
    <property type="entry name" value="FAD/NAD-bd_sf"/>
</dbReference>
<dbReference type="Gene3D" id="3.50.50.60">
    <property type="entry name" value="FAD/NAD(P)-binding domain"/>
    <property type="match status" value="1"/>
</dbReference>
<proteinExistence type="predicted"/>
<dbReference type="InterPro" id="IPR003953">
    <property type="entry name" value="FAD-dep_OxRdtase_2_FAD-bd"/>
</dbReference>
<dbReference type="InterPro" id="IPR014614">
    <property type="entry name" value="KsdD_DH"/>
</dbReference>
<keyword evidence="3" id="KW-0560">Oxidoreductase</keyword>
<dbReference type="InterPro" id="IPR027477">
    <property type="entry name" value="Succ_DH/fumarate_Rdtase_cat_sf"/>
</dbReference>
<dbReference type="PIRSF" id="PIRSF036654">
    <property type="entry name" value="UCP036654"/>
    <property type="match status" value="1"/>
</dbReference>
<dbReference type="NCBIfam" id="NF009472">
    <property type="entry name" value="PRK12834.1"/>
    <property type="match status" value="1"/>
</dbReference>
<dbReference type="Pfam" id="PF00890">
    <property type="entry name" value="FAD_binding_2"/>
    <property type="match status" value="1"/>
</dbReference>
<protein>
    <submittedName>
        <fullName evidence="5">FAD-binding dehydrogenase</fullName>
    </submittedName>
</protein>
<dbReference type="Gene3D" id="3.90.700.10">
    <property type="entry name" value="Succinate dehydrogenase/fumarate reductase flavoprotein, catalytic domain"/>
    <property type="match status" value="1"/>
</dbReference>
<sequence length="546" mass="61277">MQMNGKMEIISTDVAIIGAGLAGIVAALDLLDAGKNVVLLDRDSEENLGGLAKLSFGGIFMVDTPIQRWNGIRDSVPLAISDWNSTAEFSGRDLLPKLWAEAYVNQSSEDIYYFLRKYSVNFFPVVHWVERGLFKPGNSVPRFHMVWGTGQGLISSLKGRLLNHKNAERIRFLFQNRVDRLTRSGRFVNGCISRNTRTNRETQIRAENVIIASGGIAGDLTKIRRHWPKNLGKPPEVLLNGSHPFAIGDMHREAKKLKARITHLDKMWNYAAGVHHPDPKMEAHGLSLVPPKSALWLDFEGRRIGPQPLITGFDTKFLVEEICRQKEKYSWQVLNWKIAVQELAVSGSEFNEEIRNKNIMGFLRTVLFGNESLVKKLVADCPDFVVADSISELADRMNILTGTKSVLPQVLNKSVEDYDSMIERGKSFYNDDQLRRIAQLRQYRGDRVRTCNFRKIMDSKALPLIAIREFILTRKSMGGIQTDLQSRVLNEDENPVPGLYAVGEAAGFGGGGIHGKAALEGTFLGGCILTSRFAVRSILERRNRNL</sequence>
<comment type="caution">
    <text evidence="5">The sequence shown here is derived from an EMBL/GenBank/DDBJ whole genome shotgun (WGS) entry which is preliminary data.</text>
</comment>
<keyword evidence="2" id="KW-0285">Flavoprotein</keyword>